<dbReference type="SUPFAM" id="SSF103473">
    <property type="entry name" value="MFS general substrate transporter"/>
    <property type="match status" value="1"/>
</dbReference>
<evidence type="ECO:0000313" key="9">
    <source>
        <dbReference type="Proteomes" id="UP000830167"/>
    </source>
</evidence>
<feature type="transmembrane region" description="Helical" evidence="6">
    <location>
        <begin position="174"/>
        <end position="195"/>
    </location>
</feature>
<feature type="transmembrane region" description="Helical" evidence="6">
    <location>
        <begin position="255"/>
        <end position="275"/>
    </location>
</feature>
<dbReference type="PROSITE" id="PS50850">
    <property type="entry name" value="MFS"/>
    <property type="match status" value="1"/>
</dbReference>
<organism evidence="8 9">
    <name type="scientific">Fodinisporobacter ferrooxydans</name>
    <dbReference type="NCBI Taxonomy" id="2901836"/>
    <lineage>
        <taxon>Bacteria</taxon>
        <taxon>Bacillati</taxon>
        <taxon>Bacillota</taxon>
        <taxon>Bacilli</taxon>
        <taxon>Bacillales</taxon>
        <taxon>Alicyclobacillaceae</taxon>
        <taxon>Fodinisporobacter</taxon>
    </lineage>
</organism>
<dbReference type="Gene3D" id="1.20.1250.20">
    <property type="entry name" value="MFS general substrate transporter like domains"/>
    <property type="match status" value="1"/>
</dbReference>
<feature type="transmembrane region" description="Helical" evidence="6">
    <location>
        <begin position="340"/>
        <end position="361"/>
    </location>
</feature>
<keyword evidence="9" id="KW-1185">Reference proteome</keyword>
<evidence type="ECO:0000256" key="4">
    <source>
        <dbReference type="ARBA" id="ARBA00022989"/>
    </source>
</evidence>
<evidence type="ECO:0000256" key="3">
    <source>
        <dbReference type="ARBA" id="ARBA00022692"/>
    </source>
</evidence>
<feature type="transmembrane region" description="Helical" evidence="6">
    <location>
        <begin position="57"/>
        <end position="77"/>
    </location>
</feature>
<keyword evidence="2" id="KW-0813">Transport</keyword>
<evidence type="ECO:0000256" key="6">
    <source>
        <dbReference type="SAM" id="Phobius"/>
    </source>
</evidence>
<gene>
    <name evidence="8" type="ORF">LSG31_14620</name>
</gene>
<comment type="subcellular location">
    <subcellularLocation>
        <location evidence="1">Cell membrane</location>
        <topology evidence="1">Multi-pass membrane protein</topology>
    </subcellularLocation>
</comment>
<proteinExistence type="predicted"/>
<keyword evidence="4 6" id="KW-1133">Transmembrane helix</keyword>
<evidence type="ECO:0000313" key="8">
    <source>
        <dbReference type="EMBL" id="UOF89146.1"/>
    </source>
</evidence>
<feature type="transmembrane region" description="Helical" evidence="6">
    <location>
        <begin position="215"/>
        <end position="243"/>
    </location>
</feature>
<accession>A0ABY4CIB1</accession>
<protein>
    <submittedName>
        <fullName evidence="8">MFS transporter</fullName>
    </submittedName>
</protein>
<dbReference type="EMBL" id="CP089291">
    <property type="protein sequence ID" value="UOF89146.1"/>
    <property type="molecule type" value="Genomic_DNA"/>
</dbReference>
<evidence type="ECO:0000256" key="5">
    <source>
        <dbReference type="ARBA" id="ARBA00023136"/>
    </source>
</evidence>
<keyword evidence="3 6" id="KW-0812">Transmembrane</keyword>
<dbReference type="CDD" id="cd17478">
    <property type="entry name" value="MFS_FsR"/>
    <property type="match status" value="1"/>
</dbReference>
<feature type="transmembrane region" description="Helical" evidence="6">
    <location>
        <begin position="20"/>
        <end position="45"/>
    </location>
</feature>
<feature type="transmembrane region" description="Helical" evidence="6">
    <location>
        <begin position="282"/>
        <end position="299"/>
    </location>
</feature>
<dbReference type="PANTHER" id="PTHR43129:SF1">
    <property type="entry name" value="FOSMIDOMYCIN RESISTANCE PROTEIN"/>
    <property type="match status" value="1"/>
</dbReference>
<dbReference type="PANTHER" id="PTHR43129">
    <property type="entry name" value="FOSMIDOMYCIN RESISTANCE PROTEIN"/>
    <property type="match status" value="1"/>
</dbReference>
<keyword evidence="5 6" id="KW-0472">Membrane</keyword>
<dbReference type="Pfam" id="PF07690">
    <property type="entry name" value="MFS_1"/>
    <property type="match status" value="1"/>
</dbReference>
<dbReference type="InterPro" id="IPR020846">
    <property type="entry name" value="MFS_dom"/>
</dbReference>
<evidence type="ECO:0000256" key="2">
    <source>
        <dbReference type="ARBA" id="ARBA00022448"/>
    </source>
</evidence>
<evidence type="ECO:0000259" key="7">
    <source>
        <dbReference type="PROSITE" id="PS50850"/>
    </source>
</evidence>
<feature type="transmembrane region" description="Helical" evidence="6">
    <location>
        <begin position="107"/>
        <end position="124"/>
    </location>
</feature>
<name>A0ABY4CIB1_9BACL</name>
<dbReference type="InterPro" id="IPR036259">
    <property type="entry name" value="MFS_trans_sf"/>
</dbReference>
<dbReference type="Proteomes" id="UP000830167">
    <property type="component" value="Chromosome"/>
</dbReference>
<evidence type="ECO:0000256" key="1">
    <source>
        <dbReference type="ARBA" id="ARBA00004651"/>
    </source>
</evidence>
<reference evidence="8" key="1">
    <citation type="submission" date="2021-12" db="EMBL/GenBank/DDBJ databases">
        <title>Alicyclobacillaceae gen. nov., sp. nov., isolated from chalcocite enrichment system.</title>
        <authorList>
            <person name="Jiang Z."/>
        </authorList>
    </citation>
    <scope>NUCLEOTIDE SEQUENCE</scope>
    <source>
        <strain evidence="8">MYW30-H2</strain>
    </source>
</reference>
<feature type="domain" description="Major facilitator superfamily (MFS) profile" evidence="7">
    <location>
        <begin position="19"/>
        <end position="393"/>
    </location>
</feature>
<feature type="transmembrane region" description="Helical" evidence="6">
    <location>
        <begin position="145"/>
        <end position="168"/>
    </location>
</feature>
<feature type="transmembrane region" description="Helical" evidence="6">
    <location>
        <begin position="367"/>
        <end position="389"/>
    </location>
</feature>
<feature type="transmembrane region" description="Helical" evidence="6">
    <location>
        <begin position="84"/>
        <end position="101"/>
    </location>
</feature>
<sequence>MSMEGALGKLDNRRLQVWQVSNLGFAHMVNDLMTTGLVPALLPLYKHAFHLNYTQTGLIVFMSYLTSSVMQPIFGYFTDRKPKLWLLPAGVFLSCLGLALSGIAPSLPWVLVFVAISGLGSGAFHPEASRGAHLAAGRGKGLAQAIFQVGGNAGQAFGPLMIPLFLMATGIRGVMWFLALGVFVFVVLWRLLPWYRMRMEQEQKRKRTIEGNNRIWAVILLVFVVILRSWCQIGVSGFLPFFYQQQHMSLNTAELFNFLFLGAGAVGTFIGGTMSDRIGKKWLLLGSMLLSAPFAFLLPKLHGTLAAIDLIAFGFLVLSSFAVTVVYCQMLLPKNIAMASGLMIGFGVGAGGIGATMLGWITDHFGVGAVFDFIVLLPLLGAIISAFLVNDQTLIKKQA</sequence>
<dbReference type="InterPro" id="IPR011701">
    <property type="entry name" value="MFS"/>
</dbReference>
<feature type="transmembrane region" description="Helical" evidence="6">
    <location>
        <begin position="305"/>
        <end position="328"/>
    </location>
</feature>